<keyword evidence="1" id="KW-0560">Oxidoreductase</keyword>
<dbReference type="InterPro" id="IPR050564">
    <property type="entry name" value="F420-G6PD/mer"/>
</dbReference>
<evidence type="ECO:0000313" key="3">
    <source>
        <dbReference type="EMBL" id="SVB91969.1"/>
    </source>
</evidence>
<name>A0A382HY10_9ZZZZ</name>
<dbReference type="SUPFAM" id="SSF51679">
    <property type="entry name" value="Bacterial luciferase-like"/>
    <property type="match status" value="1"/>
</dbReference>
<organism evidence="3">
    <name type="scientific">marine metagenome</name>
    <dbReference type="NCBI Taxonomy" id="408172"/>
    <lineage>
        <taxon>unclassified sequences</taxon>
        <taxon>metagenomes</taxon>
        <taxon>ecological metagenomes</taxon>
    </lineage>
</organism>
<dbReference type="InterPro" id="IPR011251">
    <property type="entry name" value="Luciferase-like_dom"/>
</dbReference>
<evidence type="ECO:0000256" key="1">
    <source>
        <dbReference type="ARBA" id="ARBA00023002"/>
    </source>
</evidence>
<dbReference type="InterPro" id="IPR036661">
    <property type="entry name" value="Luciferase-like_sf"/>
</dbReference>
<dbReference type="EMBL" id="UINC01063874">
    <property type="protein sequence ID" value="SVB91969.1"/>
    <property type="molecule type" value="Genomic_DNA"/>
</dbReference>
<evidence type="ECO:0000259" key="2">
    <source>
        <dbReference type="Pfam" id="PF00296"/>
    </source>
</evidence>
<gene>
    <name evidence="3" type="ORF">METZ01_LOCUS244823</name>
</gene>
<dbReference type="PANTHER" id="PTHR43244">
    <property type="match status" value="1"/>
</dbReference>
<dbReference type="GO" id="GO:0016705">
    <property type="term" value="F:oxidoreductase activity, acting on paired donors, with incorporation or reduction of molecular oxygen"/>
    <property type="evidence" value="ECO:0007669"/>
    <property type="project" value="InterPro"/>
</dbReference>
<dbReference type="AlphaFoldDB" id="A0A382HY10"/>
<reference evidence="3" key="1">
    <citation type="submission" date="2018-05" db="EMBL/GenBank/DDBJ databases">
        <authorList>
            <person name="Lanie J.A."/>
            <person name="Ng W.-L."/>
            <person name="Kazmierczak K.M."/>
            <person name="Andrzejewski T.M."/>
            <person name="Davidsen T.M."/>
            <person name="Wayne K.J."/>
            <person name="Tettelin H."/>
            <person name="Glass J.I."/>
            <person name="Rusch D."/>
            <person name="Podicherti R."/>
            <person name="Tsui H.-C.T."/>
            <person name="Winkler M.E."/>
        </authorList>
    </citation>
    <scope>NUCLEOTIDE SEQUENCE</scope>
</reference>
<sequence length="186" mass="20056">MRIDLILESKDPPGTIAELGRLAEDNGLGGIWVSSMLDARDPFQNFAELARTTRHVRMGPIAVSPFELHPLKMATSLLTLNEASSGRGQIVVGGGGGTMAAMGLNPERRVTAVRECLEILRLASTGDPINYDGALFTVHRYHPSWATSSPPALYAGANRTQMQHMAARYADGIMLSDKIIAQVKEA</sequence>
<dbReference type="PANTHER" id="PTHR43244:SF1">
    <property type="entry name" value="5,10-METHYLENETETRAHYDROMETHANOPTERIN REDUCTASE"/>
    <property type="match status" value="1"/>
</dbReference>
<dbReference type="Gene3D" id="3.20.20.30">
    <property type="entry name" value="Luciferase-like domain"/>
    <property type="match status" value="1"/>
</dbReference>
<feature type="domain" description="Luciferase-like" evidence="2">
    <location>
        <begin position="11"/>
        <end position="177"/>
    </location>
</feature>
<protein>
    <recommendedName>
        <fullName evidence="2">Luciferase-like domain-containing protein</fullName>
    </recommendedName>
</protein>
<proteinExistence type="predicted"/>
<feature type="non-terminal residue" evidence="3">
    <location>
        <position position="186"/>
    </location>
</feature>
<accession>A0A382HY10</accession>
<dbReference type="Pfam" id="PF00296">
    <property type="entry name" value="Bac_luciferase"/>
    <property type="match status" value="1"/>
</dbReference>